<protein>
    <submittedName>
        <fullName evidence="2">Uncharacterized protein</fullName>
    </submittedName>
</protein>
<evidence type="ECO:0000313" key="2">
    <source>
        <dbReference type="EnsemblPlants" id="AUR62041869-RA:cds"/>
    </source>
</evidence>
<name>A0A803N7W5_CHEQI</name>
<reference evidence="2" key="1">
    <citation type="journal article" date="2017" name="Nature">
        <title>The genome of Chenopodium quinoa.</title>
        <authorList>
            <person name="Jarvis D.E."/>
            <person name="Ho Y.S."/>
            <person name="Lightfoot D.J."/>
            <person name="Schmoeckel S.M."/>
            <person name="Li B."/>
            <person name="Borm T.J.A."/>
            <person name="Ohyanagi H."/>
            <person name="Mineta K."/>
            <person name="Michell C.T."/>
            <person name="Saber N."/>
            <person name="Kharbatia N.M."/>
            <person name="Rupper R.R."/>
            <person name="Sharp A.R."/>
            <person name="Dally N."/>
            <person name="Boughton B.A."/>
            <person name="Woo Y.H."/>
            <person name="Gao G."/>
            <person name="Schijlen E.G.W.M."/>
            <person name="Guo X."/>
            <person name="Momin A.A."/>
            <person name="Negrao S."/>
            <person name="Al-Babili S."/>
            <person name="Gehring C."/>
            <person name="Roessner U."/>
            <person name="Jung C."/>
            <person name="Murphy K."/>
            <person name="Arold S.T."/>
            <person name="Gojobori T."/>
            <person name="van der Linden C.G."/>
            <person name="van Loo E.N."/>
            <person name="Jellen E.N."/>
            <person name="Maughan P.J."/>
            <person name="Tester M."/>
        </authorList>
    </citation>
    <scope>NUCLEOTIDE SEQUENCE [LARGE SCALE GENOMIC DNA]</scope>
    <source>
        <strain evidence="2">cv. PI 614886</strain>
    </source>
</reference>
<reference evidence="2" key="2">
    <citation type="submission" date="2021-03" db="UniProtKB">
        <authorList>
            <consortium name="EnsemblPlants"/>
        </authorList>
    </citation>
    <scope>IDENTIFICATION</scope>
</reference>
<feature type="compositionally biased region" description="Polar residues" evidence="1">
    <location>
        <begin position="105"/>
        <end position="117"/>
    </location>
</feature>
<feature type="region of interest" description="Disordered" evidence="1">
    <location>
        <begin position="17"/>
        <end position="36"/>
    </location>
</feature>
<dbReference type="Gramene" id="AUR62041869-RA">
    <property type="protein sequence ID" value="AUR62041869-RA:cds"/>
    <property type="gene ID" value="AUR62041869"/>
</dbReference>
<dbReference type="KEGG" id="cqi:110706385"/>
<dbReference type="AlphaFoldDB" id="A0A803N7W5"/>
<feature type="region of interest" description="Disordered" evidence="1">
    <location>
        <begin position="223"/>
        <end position="244"/>
    </location>
</feature>
<evidence type="ECO:0000313" key="3">
    <source>
        <dbReference type="Proteomes" id="UP000596660"/>
    </source>
</evidence>
<feature type="compositionally biased region" description="Basic residues" evidence="1">
    <location>
        <begin position="406"/>
        <end position="425"/>
    </location>
</feature>
<proteinExistence type="predicted"/>
<feature type="region of interest" description="Disordered" evidence="1">
    <location>
        <begin position="406"/>
        <end position="442"/>
    </location>
</feature>
<accession>A0A803N7W5</accession>
<keyword evidence="3" id="KW-1185">Reference proteome</keyword>
<feature type="region of interest" description="Disordered" evidence="1">
    <location>
        <begin position="102"/>
        <end position="123"/>
    </location>
</feature>
<dbReference type="Proteomes" id="UP000596660">
    <property type="component" value="Unplaced"/>
</dbReference>
<dbReference type="GeneID" id="110706385"/>
<dbReference type="EnsemblPlants" id="AUR62041869-RA">
    <property type="protein sequence ID" value="AUR62041869-RA:cds"/>
    <property type="gene ID" value="AUR62041869"/>
</dbReference>
<organism evidence="2 3">
    <name type="scientific">Chenopodium quinoa</name>
    <name type="common">Quinoa</name>
    <dbReference type="NCBI Taxonomy" id="63459"/>
    <lineage>
        <taxon>Eukaryota</taxon>
        <taxon>Viridiplantae</taxon>
        <taxon>Streptophyta</taxon>
        <taxon>Embryophyta</taxon>
        <taxon>Tracheophyta</taxon>
        <taxon>Spermatophyta</taxon>
        <taxon>Magnoliopsida</taxon>
        <taxon>eudicotyledons</taxon>
        <taxon>Gunneridae</taxon>
        <taxon>Pentapetalae</taxon>
        <taxon>Caryophyllales</taxon>
        <taxon>Chenopodiaceae</taxon>
        <taxon>Chenopodioideae</taxon>
        <taxon>Atripliceae</taxon>
        <taxon>Chenopodium</taxon>
    </lineage>
</organism>
<dbReference type="RefSeq" id="XP_021740004.1">
    <property type="nucleotide sequence ID" value="XM_021884312.1"/>
</dbReference>
<gene>
    <name evidence="2" type="primary">LOC110706385</name>
</gene>
<sequence>MVVLPKSVVNLELLTETPQESIPEKTGNLDAPDHGNATHLDDYIPLPSIEPEEIEDPSEGFLCGADLSSLWPFTKVGGTDGDKQVDDDTRCLVQGGWDSDYSKPASCSSGPKISTPQVDHKKIDDSSGLQVQGLLTETPQESIPEKTGNLDAPDHGNATHLDDYIPLPSLEPEEIEDPSEGFLCGADLSSLWPFTKVGGTDGDKQVDDDTRCLVQGGWDSDYSKPASCSSGPKISTPQVDHKKIDDSSGLQVQGLYSDKMRTSAFLRLSGLGKVLGKERHCCSKVDNLGDVLKGLDERHKMWKCKSSIENTSRISVFSRLRRDVGKAPEGEKKSMDVAKKIKSQNLKRKSSCSVKISEKDDDYLPGNQQGKALESHSKVVLSDEMKSIDIVKDFISQTLKHKISSNVKHPGRRLRSNCSRKRSRTRTSNSSSSVADHSEGSSFCTINSTCHEDV</sequence>
<feature type="compositionally biased region" description="Polar residues" evidence="1">
    <location>
        <begin position="226"/>
        <end position="238"/>
    </location>
</feature>
<evidence type="ECO:0000256" key="1">
    <source>
        <dbReference type="SAM" id="MobiDB-lite"/>
    </source>
</evidence>